<dbReference type="GO" id="GO:0003723">
    <property type="term" value="F:RNA binding"/>
    <property type="evidence" value="ECO:0007669"/>
    <property type="project" value="TreeGrafter"/>
</dbReference>
<gene>
    <name evidence="2" type="ORF">UFOVP1290_555</name>
</gene>
<proteinExistence type="predicted"/>
<dbReference type="EMBL" id="LR797252">
    <property type="protein sequence ID" value="CAB4197035.1"/>
    <property type="molecule type" value="Genomic_DNA"/>
</dbReference>
<dbReference type="InterPro" id="IPR003959">
    <property type="entry name" value="ATPase_AAA_core"/>
</dbReference>
<reference evidence="2" key="1">
    <citation type="submission" date="2020-05" db="EMBL/GenBank/DDBJ databases">
        <authorList>
            <person name="Chiriac C."/>
            <person name="Salcher M."/>
            <person name="Ghai R."/>
            <person name="Kavagutti S V."/>
        </authorList>
    </citation>
    <scope>NUCLEOTIDE SEQUENCE</scope>
</reference>
<dbReference type="GO" id="GO:0042254">
    <property type="term" value="P:ribosome biogenesis"/>
    <property type="evidence" value="ECO:0007669"/>
    <property type="project" value="TreeGrafter"/>
</dbReference>
<evidence type="ECO:0000313" key="2">
    <source>
        <dbReference type="EMBL" id="CAB4197035.1"/>
    </source>
</evidence>
<feature type="domain" description="AAA+ ATPase" evidence="1">
    <location>
        <begin position="224"/>
        <end position="344"/>
    </location>
</feature>
<dbReference type="Pfam" id="PF00004">
    <property type="entry name" value="AAA"/>
    <property type="match status" value="1"/>
</dbReference>
<dbReference type="GO" id="GO:0005524">
    <property type="term" value="F:ATP binding"/>
    <property type="evidence" value="ECO:0007669"/>
    <property type="project" value="InterPro"/>
</dbReference>
<dbReference type="GO" id="GO:0000502">
    <property type="term" value="C:proteasome complex"/>
    <property type="evidence" value="ECO:0007669"/>
    <property type="project" value="UniProtKB-KW"/>
</dbReference>
<dbReference type="SUPFAM" id="SSF52540">
    <property type="entry name" value="P-loop containing nucleoside triphosphate hydrolases"/>
    <property type="match status" value="1"/>
</dbReference>
<evidence type="ECO:0000259" key="1">
    <source>
        <dbReference type="SMART" id="SM00382"/>
    </source>
</evidence>
<dbReference type="SMART" id="SM00382">
    <property type="entry name" value="AAA"/>
    <property type="match status" value="1"/>
</dbReference>
<sequence>MSNKDYMIPSDLEQQEHLSQNILTNISMNNILPTPDRPQANFIELMGWTEKNFSHVLKCNTNLNKYIHNRIIIDGQFLKFCEEKKVTVECLYKDSIISWKTEHNFEKFFVQGVFLIKTRGLEFIHAALFHKGNQNEDEISFFIIVSNDNYEKYVSLRNEFDAWVQQRDRGNLHIRVIDGDDMPYTKDYTWEDLFLPKNIKKEIQSLVENFLSSKDFYLQNRIPWKRGILLYGKPGNGKTSIIRTIMSMYNFKPVTILPGATDDSVREAFSYAAEQSPSLLYFEDLDSLLEKSVDISSFLNLMDGISTKNGLLVVATANEVKKLKSNITDRPSRFDRKFEIPLPDQEMSYIYLKRWFGTLITAGKCKELARLSEKYGFSYAYLKELYISAMFEALAHNRKVPNGKDVENALNCLIKDKNILNSGNSINTDRYFK</sequence>
<dbReference type="InterPro" id="IPR003593">
    <property type="entry name" value="AAA+_ATPase"/>
</dbReference>
<dbReference type="PANTHER" id="PTHR23077">
    <property type="entry name" value="AAA-FAMILY ATPASE"/>
    <property type="match status" value="1"/>
</dbReference>
<dbReference type="CDD" id="cd19481">
    <property type="entry name" value="RecA-like_protease"/>
    <property type="match status" value="1"/>
</dbReference>
<dbReference type="PANTHER" id="PTHR23077:SF132">
    <property type="entry name" value="ATP-DEPENDENT ZN PROTEASE"/>
    <property type="match status" value="1"/>
</dbReference>
<dbReference type="Gene3D" id="3.40.50.300">
    <property type="entry name" value="P-loop containing nucleotide triphosphate hydrolases"/>
    <property type="match status" value="1"/>
</dbReference>
<dbReference type="InterPro" id="IPR027417">
    <property type="entry name" value="P-loop_NTPase"/>
</dbReference>
<dbReference type="InterPro" id="IPR050168">
    <property type="entry name" value="AAA_ATPase_domain"/>
</dbReference>
<organism evidence="2">
    <name type="scientific">uncultured Caudovirales phage</name>
    <dbReference type="NCBI Taxonomy" id="2100421"/>
    <lineage>
        <taxon>Viruses</taxon>
        <taxon>Duplodnaviria</taxon>
        <taxon>Heunggongvirae</taxon>
        <taxon>Uroviricota</taxon>
        <taxon>Caudoviricetes</taxon>
        <taxon>Peduoviridae</taxon>
        <taxon>Maltschvirus</taxon>
        <taxon>Maltschvirus maltsch</taxon>
    </lineage>
</organism>
<protein>
    <submittedName>
        <fullName evidence="2">RPT1 ATP-dependent 26S proteasome regulatory subunit</fullName>
    </submittedName>
</protein>
<dbReference type="GO" id="GO:1990275">
    <property type="term" value="F:preribosome binding"/>
    <property type="evidence" value="ECO:0007669"/>
    <property type="project" value="TreeGrafter"/>
</dbReference>
<keyword evidence="2" id="KW-0647">Proteasome</keyword>
<name>A0A6J5RXQ2_9CAUD</name>
<accession>A0A6J5RXQ2</accession>
<dbReference type="GO" id="GO:0016887">
    <property type="term" value="F:ATP hydrolysis activity"/>
    <property type="evidence" value="ECO:0007669"/>
    <property type="project" value="InterPro"/>
</dbReference>